<reference evidence="2" key="1">
    <citation type="submission" date="2023-06" db="EMBL/GenBank/DDBJ databases">
        <title>Genome-scale phylogeny and comparative genomics of the fungal order Sordariales.</title>
        <authorList>
            <consortium name="Lawrence Berkeley National Laboratory"/>
            <person name="Hensen N."/>
            <person name="Bonometti L."/>
            <person name="Westerberg I."/>
            <person name="Brannstrom I.O."/>
            <person name="Guillou S."/>
            <person name="Cros-Aarteil S."/>
            <person name="Calhoun S."/>
            <person name="Haridas S."/>
            <person name="Kuo A."/>
            <person name="Mondo S."/>
            <person name="Pangilinan J."/>
            <person name="Riley R."/>
            <person name="Labutti K."/>
            <person name="Andreopoulos B."/>
            <person name="Lipzen A."/>
            <person name="Chen C."/>
            <person name="Yanf M."/>
            <person name="Daum C."/>
            <person name="Ng V."/>
            <person name="Clum A."/>
            <person name="Steindorff A."/>
            <person name="Ohm R."/>
            <person name="Martin F."/>
            <person name="Silar P."/>
            <person name="Natvig D."/>
            <person name="Lalanne C."/>
            <person name="Gautier V."/>
            <person name="Ament-Velasquez S.L."/>
            <person name="Kruys A."/>
            <person name="Hutchinson M.I."/>
            <person name="Powell A.J."/>
            <person name="Barry K."/>
            <person name="Miller A.N."/>
            <person name="Grigoriev I.V."/>
            <person name="Debuchy R."/>
            <person name="Gladieux P."/>
            <person name="Thoren M.H."/>
            <person name="Johannesson H."/>
        </authorList>
    </citation>
    <scope>NUCLEOTIDE SEQUENCE</scope>
    <source>
        <strain evidence="2">SMH2532-1</strain>
    </source>
</reference>
<protein>
    <submittedName>
        <fullName evidence="2">Uncharacterized protein</fullName>
    </submittedName>
</protein>
<sequence>MPRLTIYSEKARSRRLLKKLKELQEKDEDVPPKNTFTIKYLLRQFSSCRVALIVIDPIKDYGFTGFTFDPNRVPKFLASQLGAQMLTASFSDFAILSAVLRHLSLTLALDFSGPKIYPTLFRWYSKQHHRHYNLFGFLRDEMPERQKTYTITELLSLQDHRIPGAVKAMAANPEIADIVRTSGVPVKLDESKLTAKKSNSSTSSDEVLYKGNMTRRNNMRATTRDSAAESCRGPLRGSGRESIRGNSRDPIRSSAPEALPEPSQQQPQREPAPREVSREGASSDQWQYRGRSESEVASGEPASAPTGIPAQQKAGFQRFVQAVVSPTHVRVTAGGKIVPNTRGHPSPTSKRLTDSATTDGNGMPEMATHAKPSVAPIPTPQVAMPPAPAPMLPPYFPGFPPGFQPQFPYVGLYPQMAPNYAFGQNSMGAPAMAQQAAANTLKDMHNTKPGEARNENGSSADKQEKVKITPPEYFDYTKPFVYNGQYVFPMAHAPVPFPPGMGGPVMPVQMLSVPPVMPPIVAPGMPPQQPGQFLHPTGQVLQPPRPTSVGSVQSMNAAPFHAPSQTPGGSTIPTHNGMVNASTQPITAAPITSIKPSEITKKQLNNFKVALRYNEDQLQFNRHQIDEKDMEQKIQTLQAHIREFESKLKMQLDHEAKVLGLADQKKAEEPMPAAEAAKTSPSSVATVNHIAVPNTAGVPAPYMTSSGNFKAPAFGWPLDKDGKPQPHFSDEDFSQQLFKGQKGWPSDAVFAPAFTPGIAINPPFEMPTQGQRGESRNQPMMAGMGMQSRWPPEKATETTGSVRSAQPSRSNNSSRGDTKFGVPYLLGTLPKGKDLRTASDEDYVYSRPLTAEERRSRFLYWGDCPKEVLKGLPKFDGRHFYPPSPVKERSASPSQASPPLRVPTSRQEADCAVRETKSEHDPFRPLTPVQKFGSSKQLMVSEDGWRTARQVSDMERGPLCCSESSEATFDLGPSQGLANTASGSREGIADAAAPNSQERRPGGSNGARLWPAMLKKAPTSSAVSSTTAQGYLPQFSGHAAASLSPASLSPSMNKNLISPIREVSPGKVSADFNERTDGGVLLTPAPEIRRENFPLNNVSSLEDQFKNISIGSSDRHTMPGPYKL</sequence>
<feature type="region of interest" description="Disordered" evidence="1">
    <location>
        <begin position="190"/>
        <end position="308"/>
    </location>
</feature>
<feature type="compositionally biased region" description="Basic and acidic residues" evidence="1">
    <location>
        <begin position="238"/>
        <end position="251"/>
    </location>
</feature>
<accession>A0AA39YH91</accession>
<name>A0AA39YH91_9PEZI</name>
<dbReference type="AlphaFoldDB" id="A0AA39YH91"/>
<feature type="compositionally biased region" description="Polar residues" evidence="1">
    <location>
        <begin position="346"/>
        <end position="355"/>
    </location>
</feature>
<feature type="region of interest" description="Disordered" evidence="1">
    <location>
        <begin position="335"/>
        <end position="355"/>
    </location>
</feature>
<feature type="region of interest" description="Disordered" evidence="1">
    <location>
        <begin position="872"/>
        <end position="910"/>
    </location>
</feature>
<dbReference type="EMBL" id="JAULSV010000002">
    <property type="protein sequence ID" value="KAK0651507.1"/>
    <property type="molecule type" value="Genomic_DNA"/>
</dbReference>
<dbReference type="Proteomes" id="UP001174936">
    <property type="component" value="Unassembled WGS sequence"/>
</dbReference>
<feature type="compositionally biased region" description="Polar residues" evidence="1">
    <location>
        <begin position="797"/>
        <end position="815"/>
    </location>
</feature>
<evidence type="ECO:0000313" key="2">
    <source>
        <dbReference type="EMBL" id="KAK0651507.1"/>
    </source>
</evidence>
<evidence type="ECO:0000313" key="3">
    <source>
        <dbReference type="Proteomes" id="UP001174936"/>
    </source>
</evidence>
<organism evidence="2 3">
    <name type="scientific">Cercophora newfieldiana</name>
    <dbReference type="NCBI Taxonomy" id="92897"/>
    <lineage>
        <taxon>Eukaryota</taxon>
        <taxon>Fungi</taxon>
        <taxon>Dikarya</taxon>
        <taxon>Ascomycota</taxon>
        <taxon>Pezizomycotina</taxon>
        <taxon>Sordariomycetes</taxon>
        <taxon>Sordariomycetidae</taxon>
        <taxon>Sordariales</taxon>
        <taxon>Lasiosphaeriaceae</taxon>
        <taxon>Cercophora</taxon>
    </lineage>
</organism>
<feature type="region of interest" description="Disordered" evidence="1">
    <location>
        <begin position="966"/>
        <end position="1006"/>
    </location>
</feature>
<feature type="region of interest" description="Disordered" evidence="1">
    <location>
        <begin position="768"/>
        <end position="820"/>
    </location>
</feature>
<feature type="compositionally biased region" description="Low complexity" evidence="1">
    <location>
        <begin position="260"/>
        <end position="269"/>
    </location>
</feature>
<feature type="compositionally biased region" description="Polar residues" evidence="1">
    <location>
        <begin position="768"/>
        <end position="778"/>
    </location>
</feature>
<evidence type="ECO:0000256" key="1">
    <source>
        <dbReference type="SAM" id="MobiDB-lite"/>
    </source>
</evidence>
<comment type="caution">
    <text evidence="2">The sequence shown here is derived from an EMBL/GenBank/DDBJ whole genome shotgun (WGS) entry which is preliminary data.</text>
</comment>
<feature type="compositionally biased region" description="Low complexity" evidence="1">
    <location>
        <begin position="212"/>
        <end position="221"/>
    </location>
</feature>
<keyword evidence="3" id="KW-1185">Reference proteome</keyword>
<proteinExistence type="predicted"/>
<gene>
    <name evidence="2" type="ORF">B0T16DRAFT_80895</name>
</gene>
<feature type="compositionally biased region" description="Polar residues" evidence="1">
    <location>
        <begin position="196"/>
        <end position="205"/>
    </location>
</feature>